<sequence>MLALGVAASGIKGLVLAGPSVVAAPLSAGDTLLLEPSAPGTLMSLPSEGGACAASSAGLLLLGGPQDARLLALRASEQSPAALKLSGCHDGPVEAIAALAERFAVAWGSHVHVLDGQGSELRRLGPLQQPTTAVAWAGASGDVLVAATPAALHLWAAAGEGAAAVLPAPADGVEFLTMAAPFQGGHLLAASCSDREVRCWDVDALLASGGAEAAAAQPLRLCEFEAQATCLAWDSAGQYLAAADGADCAVWDLSDPSGAERSCSMVCCGHEPRTHITVAAFQPDGPLLATASSSGKVALFDCSQFRRGGVVAPAASAQLEDGEVAVTALLWMPDGRLLAGSASGCLAWLFLDAPAAGGEAPPLAGSLVRLSVADAGGGPPPAAAAAAAPASAATPAAADVAAAAVGAGEAGEPLPRTASTSPSLPRSAGSSQQAGPSTPRATTTADGGQDSSAVQYEPALVGQHVQHAQAGSPRVQHAQQEEHKGQAAAPAQGRQGGAGGAASARRSRSGRGGGGRGEPGAAPPAGTPHGFSPALMHHIQSIRDNPPHGARTDQQQLTGWGLGSPSGTHVPWMSTGHGGGAPQGAAVPQGAAGGGPYAAQMAPGGFAAYQNQAMMMQRMQMQSQMHQSAGMQGYAGMAEPRSPAASVGYAGPQAAAAQQQIQMYASGSFGAPGGSFGPQGAPGPTHAVYMQAGGAPTGVMTAQWAPYMQSVQQWAGTAPGYMMYQHAQQYPGAAGAVPQPVRLSGGAAALQQAARSGGVSAQGAYPSMMVPAGSGALSPANSGHLATHWSGGAALSPSGSGSLPPSAFQQAAQRAAPQHAQQREAYRRSESGGSSQRRSSAAADADLATAVADASSNNRACAGGSNGGASRSASGAVAREPPRQPAAPQQRGASDGSSAAAPASSRAEAAEVERQEQGNNDGEGEPAAAAAPRAAAAPSPAAATAAKPAAAQPQPLQQVAAPPPRDASVRQTRLEHAPSSELSSVQNNNNNNNSSPSELGGAELQSLGCDDAGGPPGGPDGISTVYVGNLPSTVDEYMLLCAFAPFGPITHVQVIKEKGSNLSRGYGFVSYAHPVYSTVAMQQMNQQVLFGPFAGQRIKVAPSKRH</sequence>
<dbReference type="Pfam" id="PF00400">
    <property type="entry name" value="WD40"/>
    <property type="match status" value="1"/>
</dbReference>
<name>A0A2P6V1T2_9CHLO</name>
<evidence type="ECO:0000259" key="5">
    <source>
        <dbReference type="PROSITE" id="PS50102"/>
    </source>
</evidence>
<dbReference type="GO" id="GO:0003723">
    <property type="term" value="F:RNA binding"/>
    <property type="evidence" value="ECO:0007669"/>
    <property type="project" value="UniProtKB-UniRule"/>
</dbReference>
<protein>
    <recommendedName>
        <fullName evidence="5">RRM domain-containing protein</fullName>
    </recommendedName>
</protein>
<evidence type="ECO:0000256" key="1">
    <source>
        <dbReference type="ARBA" id="ARBA00022884"/>
    </source>
</evidence>
<feature type="compositionally biased region" description="Polar residues" evidence="3">
    <location>
        <begin position="417"/>
        <end position="451"/>
    </location>
</feature>
<feature type="domain" description="RRM" evidence="5">
    <location>
        <begin position="1023"/>
        <end position="1105"/>
    </location>
</feature>
<proteinExistence type="predicted"/>
<evidence type="ECO:0000256" key="2">
    <source>
        <dbReference type="PROSITE-ProRule" id="PRU00176"/>
    </source>
</evidence>
<dbReference type="Gene3D" id="3.30.70.330">
    <property type="match status" value="1"/>
</dbReference>
<dbReference type="OrthoDB" id="515849at2759"/>
<dbReference type="AlphaFoldDB" id="A0A2P6V1T2"/>
<dbReference type="Proteomes" id="UP000239649">
    <property type="component" value="Unassembled WGS sequence"/>
</dbReference>
<feature type="region of interest" description="Disordered" evidence="3">
    <location>
        <begin position="464"/>
        <end position="588"/>
    </location>
</feature>
<evidence type="ECO:0000256" key="3">
    <source>
        <dbReference type="SAM" id="MobiDB-lite"/>
    </source>
</evidence>
<evidence type="ECO:0000313" key="6">
    <source>
        <dbReference type="EMBL" id="PSC68050.1"/>
    </source>
</evidence>
<evidence type="ECO:0000256" key="4">
    <source>
        <dbReference type="SAM" id="SignalP"/>
    </source>
</evidence>
<dbReference type="SMART" id="SM00360">
    <property type="entry name" value="RRM"/>
    <property type="match status" value="1"/>
</dbReference>
<accession>A0A2P6V1T2</accession>
<dbReference type="PANTHER" id="PTHR48027">
    <property type="entry name" value="HETEROGENEOUS NUCLEAR RIBONUCLEOPROTEIN 87F-RELATED"/>
    <property type="match status" value="1"/>
</dbReference>
<feature type="compositionally biased region" description="Low complexity" evidence="3">
    <location>
        <begin position="886"/>
        <end position="907"/>
    </location>
</feature>
<keyword evidence="1 2" id="KW-0694">RNA-binding</keyword>
<feature type="region of interest" description="Disordered" evidence="3">
    <location>
        <begin position="408"/>
        <end position="451"/>
    </location>
</feature>
<evidence type="ECO:0000313" key="7">
    <source>
        <dbReference type="Proteomes" id="UP000239649"/>
    </source>
</evidence>
<keyword evidence="7" id="KW-1185">Reference proteome</keyword>
<dbReference type="EMBL" id="LHPF02000043">
    <property type="protein sequence ID" value="PSC68050.1"/>
    <property type="molecule type" value="Genomic_DNA"/>
</dbReference>
<dbReference type="InterPro" id="IPR000504">
    <property type="entry name" value="RRM_dom"/>
</dbReference>
<feature type="compositionally biased region" description="Low complexity" evidence="3">
    <location>
        <begin position="979"/>
        <end position="997"/>
    </location>
</feature>
<feature type="signal peptide" evidence="4">
    <location>
        <begin position="1"/>
        <end position="17"/>
    </location>
</feature>
<dbReference type="InterPro" id="IPR052462">
    <property type="entry name" value="SLIRP/GR-RBP-like"/>
</dbReference>
<reference evidence="6 7" key="1">
    <citation type="journal article" date="2018" name="Plant J.">
        <title>Genome sequences of Chlorella sorokiniana UTEX 1602 and Micractinium conductrix SAG 241.80: implications to maltose excretion by a green alga.</title>
        <authorList>
            <person name="Arriola M.B."/>
            <person name="Velmurugan N."/>
            <person name="Zhang Y."/>
            <person name="Plunkett M.H."/>
            <person name="Hondzo H."/>
            <person name="Barney B.M."/>
        </authorList>
    </citation>
    <scope>NUCLEOTIDE SEQUENCE [LARGE SCALE GENOMIC DNA]</scope>
    <source>
        <strain evidence="6 7">SAG 241.80</strain>
    </source>
</reference>
<dbReference type="InterPro" id="IPR001680">
    <property type="entry name" value="WD40_rpt"/>
</dbReference>
<gene>
    <name evidence="6" type="ORF">C2E20_8322</name>
</gene>
<dbReference type="SUPFAM" id="SSF69322">
    <property type="entry name" value="Tricorn protease domain 2"/>
    <property type="match status" value="1"/>
</dbReference>
<organism evidence="6 7">
    <name type="scientific">Micractinium conductrix</name>
    <dbReference type="NCBI Taxonomy" id="554055"/>
    <lineage>
        <taxon>Eukaryota</taxon>
        <taxon>Viridiplantae</taxon>
        <taxon>Chlorophyta</taxon>
        <taxon>core chlorophytes</taxon>
        <taxon>Trebouxiophyceae</taxon>
        <taxon>Chlorellales</taxon>
        <taxon>Chlorellaceae</taxon>
        <taxon>Chlorella clade</taxon>
        <taxon>Micractinium</taxon>
    </lineage>
</organism>
<dbReference type="Gene3D" id="2.130.10.10">
    <property type="entry name" value="YVTN repeat-like/Quinoprotein amine dehydrogenase"/>
    <property type="match status" value="2"/>
</dbReference>
<feature type="compositionally biased region" description="Basic and acidic residues" evidence="3">
    <location>
        <begin position="821"/>
        <end position="830"/>
    </location>
</feature>
<dbReference type="InterPro" id="IPR012677">
    <property type="entry name" value="Nucleotide-bd_a/b_plait_sf"/>
</dbReference>
<feature type="region of interest" description="Disordered" evidence="3">
    <location>
        <begin position="788"/>
        <end position="1016"/>
    </location>
</feature>
<dbReference type="SUPFAM" id="SSF54928">
    <property type="entry name" value="RNA-binding domain, RBD"/>
    <property type="match status" value="1"/>
</dbReference>
<dbReference type="PROSITE" id="PS50102">
    <property type="entry name" value="RRM"/>
    <property type="match status" value="1"/>
</dbReference>
<feature type="compositionally biased region" description="Low complexity" evidence="3">
    <location>
        <begin position="831"/>
        <end position="879"/>
    </location>
</feature>
<feature type="chain" id="PRO_5015195717" description="RRM domain-containing protein" evidence="4">
    <location>
        <begin position="18"/>
        <end position="1106"/>
    </location>
</feature>
<dbReference type="InterPro" id="IPR015943">
    <property type="entry name" value="WD40/YVTN_repeat-like_dom_sf"/>
</dbReference>
<dbReference type="SMART" id="SM00320">
    <property type="entry name" value="WD40"/>
    <property type="match status" value="5"/>
</dbReference>
<feature type="compositionally biased region" description="Low complexity" evidence="3">
    <location>
        <begin position="790"/>
        <end position="820"/>
    </location>
</feature>
<feature type="compositionally biased region" description="Low complexity" evidence="3">
    <location>
        <begin position="926"/>
        <end position="960"/>
    </location>
</feature>
<dbReference type="Pfam" id="PF00076">
    <property type="entry name" value="RRM_1"/>
    <property type="match status" value="1"/>
</dbReference>
<keyword evidence="4" id="KW-0732">Signal</keyword>
<dbReference type="InterPro" id="IPR035979">
    <property type="entry name" value="RBD_domain_sf"/>
</dbReference>
<comment type="caution">
    <text evidence="6">The sequence shown here is derived from an EMBL/GenBank/DDBJ whole genome shotgun (WGS) entry which is preliminary data.</text>
</comment>